<proteinExistence type="inferred from homology"/>
<dbReference type="SUPFAM" id="SSF89796">
    <property type="entry name" value="CoA-transferase family III (CaiB/BaiF)"/>
    <property type="match status" value="1"/>
</dbReference>
<name>A0A914Q1S6_9BILA</name>
<dbReference type="Proteomes" id="UP000887578">
    <property type="component" value="Unplaced"/>
</dbReference>
<accession>A0A914Q1S6</accession>
<evidence type="ECO:0000313" key="3">
    <source>
        <dbReference type="WBParaSite" id="PDA_v2.g2468.t1"/>
    </source>
</evidence>
<dbReference type="InterPro" id="IPR044855">
    <property type="entry name" value="CoA-Trfase_III_dom3_sf"/>
</dbReference>
<dbReference type="Pfam" id="PF02515">
    <property type="entry name" value="CoA_transf_3"/>
    <property type="match status" value="1"/>
</dbReference>
<reference evidence="3" key="1">
    <citation type="submission" date="2022-11" db="UniProtKB">
        <authorList>
            <consortium name="WormBaseParasite"/>
        </authorList>
    </citation>
    <scope>IDENTIFICATION</scope>
</reference>
<dbReference type="WBParaSite" id="PDA_v2.g2468.t1">
    <property type="protein sequence ID" value="PDA_v2.g2468.t1"/>
    <property type="gene ID" value="PDA_v2.g2468"/>
</dbReference>
<dbReference type="GO" id="GO:0008111">
    <property type="term" value="F:alpha-methylacyl-CoA racemase activity"/>
    <property type="evidence" value="ECO:0007669"/>
    <property type="project" value="TreeGrafter"/>
</dbReference>
<evidence type="ECO:0000256" key="1">
    <source>
        <dbReference type="ARBA" id="ARBA00008383"/>
    </source>
</evidence>
<dbReference type="GO" id="GO:0005739">
    <property type="term" value="C:mitochondrion"/>
    <property type="evidence" value="ECO:0007669"/>
    <property type="project" value="TreeGrafter"/>
</dbReference>
<dbReference type="GO" id="GO:0008206">
    <property type="term" value="P:bile acid metabolic process"/>
    <property type="evidence" value="ECO:0007669"/>
    <property type="project" value="TreeGrafter"/>
</dbReference>
<protein>
    <submittedName>
        <fullName evidence="3">Uncharacterized protein</fullName>
    </submittedName>
</protein>
<keyword evidence="2" id="KW-1185">Reference proteome</keyword>
<dbReference type="InterPro" id="IPR003673">
    <property type="entry name" value="CoA-Trfase_fam_III"/>
</dbReference>
<organism evidence="2 3">
    <name type="scientific">Panagrolaimus davidi</name>
    <dbReference type="NCBI Taxonomy" id="227884"/>
    <lineage>
        <taxon>Eukaryota</taxon>
        <taxon>Metazoa</taxon>
        <taxon>Ecdysozoa</taxon>
        <taxon>Nematoda</taxon>
        <taxon>Chromadorea</taxon>
        <taxon>Rhabditida</taxon>
        <taxon>Tylenchina</taxon>
        <taxon>Panagrolaimomorpha</taxon>
        <taxon>Panagrolaimoidea</taxon>
        <taxon>Panagrolaimidae</taxon>
        <taxon>Panagrolaimus</taxon>
    </lineage>
</organism>
<sequence>MILNSDALLDPFRPGVLEAIGLDSIKLMEENEKLIVARITGYRQTDGLSNVAGHDINYVALSGLLPTIAGYNRKPYWPPANLLADFAGGSLTTAFGIVAAIIQRNSNGGKGAIDTSMTEGLAYLGTFISEYRDNDMLWDYELAAFTGTCPIYRTYEKKMENLSDFSDIASNPQEIVDKIEKAFKSKTREEWTKIFLHEEACVTVFNHGEFQQHKDRNAFTKIDGKWLPNSAPQIYSAKVFSELKGKNKKSKL</sequence>
<dbReference type="Gene3D" id="3.30.1540.10">
    <property type="entry name" value="formyl-coa transferase, domain 3"/>
    <property type="match status" value="2"/>
</dbReference>
<dbReference type="Gene3D" id="3.40.50.10540">
    <property type="entry name" value="Crotonobetainyl-coa:carnitine coa-transferase, domain 1"/>
    <property type="match status" value="1"/>
</dbReference>
<comment type="similarity">
    <text evidence="1">Belongs to the CoA-transferase III family.</text>
</comment>
<dbReference type="AlphaFoldDB" id="A0A914Q1S6"/>
<evidence type="ECO:0000313" key="2">
    <source>
        <dbReference type="Proteomes" id="UP000887578"/>
    </source>
</evidence>
<dbReference type="InterPro" id="IPR023606">
    <property type="entry name" value="CoA-Trfase_III_dom_1_sf"/>
</dbReference>
<dbReference type="PANTHER" id="PTHR48228:SF5">
    <property type="entry name" value="ALPHA-METHYLACYL-COA RACEMASE"/>
    <property type="match status" value="1"/>
</dbReference>
<dbReference type="InterPro" id="IPR050509">
    <property type="entry name" value="CoA-transferase_III"/>
</dbReference>
<dbReference type="PANTHER" id="PTHR48228">
    <property type="entry name" value="SUCCINYL-COA--D-CITRAMALATE COA-TRANSFERASE"/>
    <property type="match status" value="1"/>
</dbReference>